<organism evidence="1 2">
    <name type="scientific">Pusillibacter faecalis</name>
    <dbReference type="NCBI Taxonomy" id="2714358"/>
    <lineage>
        <taxon>Bacteria</taxon>
        <taxon>Bacillati</taxon>
        <taxon>Bacillota</taxon>
        <taxon>Clostridia</taxon>
        <taxon>Eubacteriales</taxon>
        <taxon>Oscillospiraceae</taxon>
        <taxon>Pusillibacter</taxon>
    </lineage>
</organism>
<sequence>MKMATYYHGATRRRSYFEGWYLKHQTQSGRALSLIPALHIDAEGRRTASLQVITENACWWLEYPELLAEERRFRIQLGENLFDSEGVRLQIRQQELTLTGSLSYGRFTPLRSDIMGPFRLLGGMECAHGVISMGHSLHGTLVLNGEMLDFSQGTGYIETDRGRSFPSTYLWAQSIWQDGGTSLMLAVAAIPMGIGGFTGCICVLCHDGREYRLATYRGVRIERWSSSGAMLRQGRYRLAVDVLEGKGHPLRAPVQGEMSRTIHESLGTVLRVRFWIGKELVLDHTDHHAGFEYAVTASKG</sequence>
<protein>
    <recommendedName>
        <fullName evidence="3">Tocopherol cyclase-like protein</fullName>
    </recommendedName>
</protein>
<gene>
    <name evidence="1" type="ORF">MM59RIKEN_30460</name>
</gene>
<evidence type="ECO:0008006" key="3">
    <source>
        <dbReference type="Google" id="ProtNLM"/>
    </source>
</evidence>
<dbReference type="GO" id="GO:0009976">
    <property type="term" value="F:tocopherol cyclase activity"/>
    <property type="evidence" value="ECO:0007669"/>
    <property type="project" value="InterPro"/>
</dbReference>
<dbReference type="Pfam" id="PF14249">
    <property type="entry name" value="Tocopherol_cycl"/>
    <property type="match status" value="1"/>
</dbReference>
<keyword evidence="1" id="KW-0614">Plasmid</keyword>
<evidence type="ECO:0000313" key="2">
    <source>
        <dbReference type="Proteomes" id="UP000679848"/>
    </source>
</evidence>
<dbReference type="PANTHER" id="PTHR35309">
    <property type="match status" value="1"/>
</dbReference>
<dbReference type="AlphaFoldDB" id="A0A810QI11"/>
<reference evidence="1" key="1">
    <citation type="submission" date="2020-09" db="EMBL/GenBank/DDBJ databases">
        <title>New species isolated from human feces.</title>
        <authorList>
            <person name="Kitahara M."/>
            <person name="Shigeno Y."/>
            <person name="Shime M."/>
            <person name="Matsumoto Y."/>
            <person name="Nakamura S."/>
            <person name="Motooka D."/>
            <person name="Fukuoka S."/>
            <person name="Nishikawa H."/>
            <person name="Benno Y."/>
        </authorList>
    </citation>
    <scope>NUCLEOTIDE SEQUENCE</scope>
    <source>
        <strain evidence="1">MM59</strain>
        <plasmid evidence="1">pMM59_01</plasmid>
    </source>
</reference>
<dbReference type="KEGG" id="pfaa:MM59RIKEN_30460"/>
<dbReference type="Proteomes" id="UP000679848">
    <property type="component" value="Plasmid pMM59_01"/>
</dbReference>
<proteinExistence type="predicted"/>
<accession>A0A810QI11</accession>
<evidence type="ECO:0000313" key="1">
    <source>
        <dbReference type="EMBL" id="BCK85727.1"/>
    </source>
</evidence>
<dbReference type="EMBL" id="AP023421">
    <property type="protein sequence ID" value="BCK85727.1"/>
    <property type="molecule type" value="Genomic_DNA"/>
</dbReference>
<keyword evidence="2" id="KW-1185">Reference proteome</keyword>
<geneLocation type="plasmid" evidence="1 2">
    <name>pMM59_01</name>
</geneLocation>
<name>A0A810QI11_9FIRM</name>
<dbReference type="PANTHER" id="PTHR35309:SF4">
    <property type="entry name" value="TOCOPHEROL CYCLASE"/>
    <property type="match status" value="1"/>
</dbReference>
<dbReference type="InterPro" id="IPR025893">
    <property type="entry name" value="Tocopherol_cyclase"/>
</dbReference>